<dbReference type="InterPro" id="IPR028345">
    <property type="entry name" value="Antibiotic_NAT-like"/>
</dbReference>
<dbReference type="EMBL" id="JBHTIL010000006">
    <property type="protein sequence ID" value="MFD0927907.1"/>
    <property type="molecule type" value="Genomic_DNA"/>
</dbReference>
<keyword evidence="4" id="KW-0046">Antibiotic resistance</keyword>
<evidence type="ECO:0000256" key="2">
    <source>
        <dbReference type="ARBA" id="ARBA00022679"/>
    </source>
</evidence>
<keyword evidence="3 4" id="KW-0012">Acyltransferase</keyword>
<proteinExistence type="inferred from homology"/>
<dbReference type="InterPro" id="IPR003679">
    <property type="entry name" value="Amioglycoside_AcTrfase"/>
</dbReference>
<dbReference type="EC" id="2.3.1.-" evidence="4"/>
<evidence type="ECO:0000313" key="5">
    <source>
        <dbReference type="EMBL" id="MFD0927907.1"/>
    </source>
</evidence>
<evidence type="ECO:0000256" key="1">
    <source>
        <dbReference type="ARBA" id="ARBA00006383"/>
    </source>
</evidence>
<name>A0ABW3GCV6_9NOCA</name>
<dbReference type="PANTHER" id="PTHR11104">
    <property type="entry name" value="AMINOGLYCOSIDE N3-ACETYLTRANSFERASE"/>
    <property type="match status" value="1"/>
</dbReference>
<dbReference type="RefSeq" id="WP_253648362.1">
    <property type="nucleotide sequence ID" value="NZ_BAAAMO010000001.1"/>
</dbReference>
<dbReference type="Proteomes" id="UP001597068">
    <property type="component" value="Unassembled WGS sequence"/>
</dbReference>
<organism evidence="5 6">
    <name type="scientific">Williamsia deligens</name>
    <dbReference type="NCBI Taxonomy" id="321325"/>
    <lineage>
        <taxon>Bacteria</taxon>
        <taxon>Bacillati</taxon>
        <taxon>Actinomycetota</taxon>
        <taxon>Actinomycetes</taxon>
        <taxon>Mycobacteriales</taxon>
        <taxon>Nocardiaceae</taxon>
        <taxon>Williamsia</taxon>
    </lineage>
</organism>
<keyword evidence="6" id="KW-1185">Reference proteome</keyword>
<evidence type="ECO:0000256" key="3">
    <source>
        <dbReference type="ARBA" id="ARBA00023315"/>
    </source>
</evidence>
<protein>
    <recommendedName>
        <fullName evidence="4">Aminoglycoside N(3)-acetyltransferase</fullName>
        <ecNumber evidence="4">2.3.1.-</ecNumber>
    </recommendedName>
</protein>
<dbReference type="Pfam" id="PF02522">
    <property type="entry name" value="Antibiotic_NAT"/>
    <property type="match status" value="1"/>
</dbReference>
<evidence type="ECO:0000256" key="4">
    <source>
        <dbReference type="RuleBase" id="RU365031"/>
    </source>
</evidence>
<keyword evidence="2 4" id="KW-0808">Transferase</keyword>
<dbReference type="PANTHER" id="PTHR11104:SF0">
    <property type="entry name" value="SPBETA PROPHAGE-DERIVED AMINOGLYCOSIDE N(3')-ACETYLTRANSFERASE-LIKE PROTEIN YOKD"/>
    <property type="match status" value="1"/>
</dbReference>
<reference evidence="6" key="1">
    <citation type="journal article" date="2019" name="Int. J. Syst. Evol. Microbiol.">
        <title>The Global Catalogue of Microorganisms (GCM) 10K type strain sequencing project: providing services to taxonomists for standard genome sequencing and annotation.</title>
        <authorList>
            <consortium name="The Broad Institute Genomics Platform"/>
            <consortium name="The Broad Institute Genome Sequencing Center for Infectious Disease"/>
            <person name="Wu L."/>
            <person name="Ma J."/>
        </authorList>
    </citation>
    <scope>NUCLEOTIDE SEQUENCE [LARGE SCALE GENOMIC DNA]</scope>
    <source>
        <strain evidence="6">CCUG 50873</strain>
    </source>
</reference>
<comment type="caution">
    <text evidence="5">The sequence shown here is derived from an EMBL/GenBank/DDBJ whole genome shotgun (WGS) entry which is preliminary data.</text>
</comment>
<gene>
    <name evidence="5" type="ORF">ACFQ04_19380</name>
</gene>
<comment type="catalytic activity">
    <reaction evidence="4">
        <text>a 2-deoxystreptamine antibiotic + acetyl-CoA = an N(3)-acetyl-2-deoxystreptamine antibiotic + CoA + H(+)</text>
        <dbReference type="Rhea" id="RHEA:12665"/>
        <dbReference type="ChEBI" id="CHEBI:15378"/>
        <dbReference type="ChEBI" id="CHEBI:57287"/>
        <dbReference type="ChEBI" id="CHEBI:57288"/>
        <dbReference type="ChEBI" id="CHEBI:57921"/>
        <dbReference type="ChEBI" id="CHEBI:77452"/>
        <dbReference type="EC" id="2.3.1.81"/>
    </reaction>
</comment>
<comment type="similarity">
    <text evidence="1 4">Belongs to the antibiotic N-acetyltransferase family.</text>
</comment>
<evidence type="ECO:0000313" key="6">
    <source>
        <dbReference type="Proteomes" id="UP001597068"/>
    </source>
</evidence>
<sequence length="262" mass="27608">MGATTETLSEDLTRIGVTGGDTVLLHSSLSSIGRVDGGAQAVVAAFRRVLGDEGTLVTPAFSATVTDPCRSAELGAVDPSVTAARDAVPLFSASSTPTETGAIPTAVLADDDRRRSTHPQASVAAIGRHAGFICGAQPLSFALGRDSPFSRLIDLDATIVLVGVGHNRSSMLHHVESLLGPGVRRHWVRRFPHLVDGERVWVEAMDVGADNSTHFPAVGAAFASASTSHRRGRIGDATTEVFSSRDYVDFARTELGRRLSRV</sequence>
<dbReference type="SUPFAM" id="SSF110710">
    <property type="entry name" value="TTHA0583/YokD-like"/>
    <property type="match status" value="1"/>
</dbReference>
<accession>A0ABW3GCV6</accession>